<dbReference type="Proteomes" id="UP000471705">
    <property type="component" value="Unassembled WGS sequence"/>
</dbReference>
<reference evidence="1 2" key="1">
    <citation type="submission" date="2019-12" db="EMBL/GenBank/DDBJ databases">
        <title>Rhizobium genotypes associated with high levels of biological nitrogen fixation by grain legumes in a temperate-maritime cropping system.</title>
        <authorList>
            <person name="Maluk M."/>
            <person name="Francesc Ferrando Molina F."/>
            <person name="Lopez Del Egido L."/>
            <person name="Lafos M."/>
            <person name="Langarica-Fuentes A."/>
            <person name="Gebre Yohannes G."/>
            <person name="Young M.W."/>
            <person name="Martin P."/>
            <person name="Gantlett R."/>
            <person name="Kenicer G."/>
            <person name="Hawes C."/>
            <person name="Begg G.S."/>
            <person name="Quilliam R.S."/>
            <person name="Squire G.R."/>
            <person name="Poole P.S."/>
            <person name="Young P.W."/>
            <person name="Iannetta P.M."/>
            <person name="James E.K."/>
        </authorList>
    </citation>
    <scope>NUCLEOTIDE SEQUENCE [LARGE SCALE GENOMIC DNA]</scope>
    <source>
        <strain evidence="1 2">JHI54</strain>
    </source>
</reference>
<gene>
    <name evidence="1" type="ORF">GR257_34495</name>
</gene>
<dbReference type="EMBL" id="WUFV01000034">
    <property type="protein sequence ID" value="NEK19875.1"/>
    <property type="molecule type" value="Genomic_DNA"/>
</dbReference>
<accession>A0A7K3VRP2</accession>
<evidence type="ECO:0000313" key="2">
    <source>
        <dbReference type="Proteomes" id="UP000471705"/>
    </source>
</evidence>
<dbReference type="RefSeq" id="WP_163925885.1">
    <property type="nucleotide sequence ID" value="NZ_JACDJD010000009.1"/>
</dbReference>
<proteinExistence type="predicted"/>
<organism evidence="1 2">
    <name type="scientific">Rhizobium leguminosarum</name>
    <dbReference type="NCBI Taxonomy" id="384"/>
    <lineage>
        <taxon>Bacteria</taxon>
        <taxon>Pseudomonadati</taxon>
        <taxon>Pseudomonadota</taxon>
        <taxon>Alphaproteobacteria</taxon>
        <taxon>Hyphomicrobiales</taxon>
        <taxon>Rhizobiaceae</taxon>
        <taxon>Rhizobium/Agrobacterium group</taxon>
        <taxon>Rhizobium</taxon>
    </lineage>
</organism>
<name>A0A7K3VRP2_RHILE</name>
<evidence type="ECO:0000313" key="1">
    <source>
        <dbReference type="EMBL" id="NEK19875.1"/>
    </source>
</evidence>
<protein>
    <submittedName>
        <fullName evidence="1">Uncharacterized protein</fullName>
    </submittedName>
</protein>
<dbReference type="AlphaFoldDB" id="A0A7K3VRP2"/>
<sequence>MQDLDQALLKQFRTQVRTTGSGQFQDPSLPYLITIKPSKDGHTIIIEDTRRRWWGRQLVKHEHGLDKHLEVVDNGPVAMAIMLLGMVVERKLPLG</sequence>
<comment type="caution">
    <text evidence="1">The sequence shown here is derived from an EMBL/GenBank/DDBJ whole genome shotgun (WGS) entry which is preliminary data.</text>
</comment>